<evidence type="ECO:0000313" key="3">
    <source>
        <dbReference type="Proteomes" id="UP000324632"/>
    </source>
</evidence>
<keyword evidence="1" id="KW-0732">Signal</keyword>
<keyword evidence="3" id="KW-1185">Reference proteome</keyword>
<name>A0A5A9NEJ7_9TELE</name>
<sequence length="80" mass="8864">MGSKRHRSKTTAALRFSSCSPMGLSLLLLLPLSFAFNLDVDNPAVYKGPSGSHFGYSVDFYMFGSRVVLMEKDGWLQEAE</sequence>
<protein>
    <submittedName>
        <fullName evidence="2">Uncharacterized protein</fullName>
    </submittedName>
</protein>
<feature type="signal peptide" evidence="1">
    <location>
        <begin position="1"/>
        <end position="35"/>
    </location>
</feature>
<dbReference type="AlphaFoldDB" id="A0A5A9NEJ7"/>
<reference evidence="2 3" key="1">
    <citation type="journal article" date="2019" name="Mol. Ecol. Resour.">
        <title>Chromosome-level genome assembly of Triplophysa tibetana, a fish adapted to the harsh high-altitude environment of the Tibetan Plateau.</title>
        <authorList>
            <person name="Yang X."/>
            <person name="Liu H."/>
            <person name="Ma Z."/>
            <person name="Zou Y."/>
            <person name="Zou M."/>
            <person name="Mao Y."/>
            <person name="Li X."/>
            <person name="Wang H."/>
            <person name="Chen T."/>
            <person name="Wang W."/>
            <person name="Yang R."/>
        </authorList>
    </citation>
    <scope>NUCLEOTIDE SEQUENCE [LARGE SCALE GENOMIC DNA]</scope>
    <source>
        <strain evidence="2">TTIB1903HZAU</strain>
        <tissue evidence="2">Muscle</tissue>
    </source>
</reference>
<dbReference type="Gene3D" id="2.130.10.130">
    <property type="entry name" value="Integrin alpha, N-terminal"/>
    <property type="match status" value="1"/>
</dbReference>
<accession>A0A5A9NEJ7</accession>
<evidence type="ECO:0000256" key="1">
    <source>
        <dbReference type="SAM" id="SignalP"/>
    </source>
</evidence>
<comment type="caution">
    <text evidence="2">The sequence shown here is derived from an EMBL/GenBank/DDBJ whole genome shotgun (WGS) entry which is preliminary data.</text>
</comment>
<gene>
    <name evidence="2" type="ORF">E1301_Tti002600</name>
</gene>
<feature type="chain" id="PRO_5022823333" evidence="1">
    <location>
        <begin position="36"/>
        <end position="80"/>
    </location>
</feature>
<organism evidence="2 3">
    <name type="scientific">Triplophysa tibetana</name>
    <dbReference type="NCBI Taxonomy" id="1572043"/>
    <lineage>
        <taxon>Eukaryota</taxon>
        <taxon>Metazoa</taxon>
        <taxon>Chordata</taxon>
        <taxon>Craniata</taxon>
        <taxon>Vertebrata</taxon>
        <taxon>Euteleostomi</taxon>
        <taxon>Actinopterygii</taxon>
        <taxon>Neopterygii</taxon>
        <taxon>Teleostei</taxon>
        <taxon>Ostariophysi</taxon>
        <taxon>Cypriniformes</taxon>
        <taxon>Nemacheilidae</taxon>
        <taxon>Triplophysa</taxon>
    </lineage>
</organism>
<dbReference type="InterPro" id="IPR028994">
    <property type="entry name" value="Integrin_alpha_N"/>
</dbReference>
<proteinExistence type="predicted"/>
<dbReference type="Proteomes" id="UP000324632">
    <property type="component" value="Chromosome 20"/>
</dbReference>
<dbReference type="EMBL" id="SOYY01000020">
    <property type="protein sequence ID" value="KAA0707279.1"/>
    <property type="molecule type" value="Genomic_DNA"/>
</dbReference>
<evidence type="ECO:0000313" key="2">
    <source>
        <dbReference type="EMBL" id="KAA0707279.1"/>
    </source>
</evidence>